<evidence type="ECO:0000313" key="2">
    <source>
        <dbReference type="Proteomes" id="UP001432099"/>
    </source>
</evidence>
<dbReference type="EMBL" id="AP028127">
    <property type="protein sequence ID" value="BEH91409.1"/>
    <property type="molecule type" value="Genomic_DNA"/>
</dbReference>
<name>A0ABM8IJJ2_9FIRM</name>
<sequence>MEAEDGKANRHYIQIEEIELVDVSLEREEGSEVAVYQAKIKNRSKHTVQGVTIEVELKDGQHTTIVTQDTLKPGDTSGWIRCVGPQSLKLKDLKKTRFTIKMIDEENQETVVMYDVGRDFYTYSESTERETINPKVKVDDIEFVNPTFAPEGAGVKLQTYLKNNSSHAIQNIMYTFEDDLGETHTLYHPLEIGGNQQSSLLTTSNLSKKKWKDYQFKRVSYTYQDKGQWVRVVYDVRLDQYFKEE</sequence>
<accession>A0ABM8IJJ2</accession>
<evidence type="ECO:0000313" key="1">
    <source>
        <dbReference type="EMBL" id="BEH91409.1"/>
    </source>
</evidence>
<reference evidence="1" key="1">
    <citation type="journal article" date="2024" name="Int. J. Syst. Evol. Microbiol.">
        <title>Turicibacter faecis sp. nov., isolated from faeces of heart failure mouse model.</title>
        <authorList>
            <person name="Imamura Y."/>
            <person name="Motooka D."/>
            <person name="Nakajima Y."/>
            <person name="Ito S."/>
            <person name="Kitakaze M."/>
            <person name="Iida T."/>
            <person name="Nakamura S."/>
        </authorList>
    </citation>
    <scope>NUCLEOTIDE SEQUENCE</scope>
    <source>
        <strain evidence="1">TC023</strain>
    </source>
</reference>
<proteinExistence type="predicted"/>
<dbReference type="Proteomes" id="UP001432099">
    <property type="component" value="Chromosome"/>
</dbReference>
<protein>
    <submittedName>
        <fullName evidence="1">Uncharacterized protein</fullName>
    </submittedName>
</protein>
<gene>
    <name evidence="1" type="ORF">T23_15110</name>
</gene>
<organism evidence="1 2">
    <name type="scientific">Turicibacter faecis</name>
    <dbReference type="NCBI Taxonomy" id="2963365"/>
    <lineage>
        <taxon>Bacteria</taxon>
        <taxon>Bacillati</taxon>
        <taxon>Bacillota</taxon>
        <taxon>Erysipelotrichia</taxon>
        <taxon>Erysipelotrichales</taxon>
        <taxon>Turicibacteraceae</taxon>
        <taxon>Turicibacter</taxon>
    </lineage>
</organism>
<keyword evidence="2" id="KW-1185">Reference proteome</keyword>